<sequence length="430" mass="45055">MARHTMTRHTLPAVWMRAGTSKGLFIHGEHLPADQTQWVGPLLAAMGGDSRQLNGVGGATSTTSKVAVVSRSAREGVDVDYTFAQVSVGGGKVDLSGNCGNMASGVGPFAVQEGLVPRPKNGESKVDVCIFNTNTERTIVETIEIDNNGDFQEDGNYAMPGLQGITGSEIKVAFVSPAGSMTGRLFPTGNPIDYLTIDTTSPGDEPLHIRATLLDAANPFVLVDASTLPPPLRDPAARADDPAYLSLVESIRRRGAVRMGLADSDAAAARVRGTPKIALLWPASGPDADVKVRSFSMGKAHPSLQLTGAVCLGAGLCLPGTVPQRLAEGGLYGGLPTPARTPSPSEVGRGKAEAGSVVVGVEGAEGQEQGRARACDIAQTVKIEHVSGLIEVEVVTRSFLDGAEARVEVDRCVVSRTARRLFEGNVYFYL</sequence>
<dbReference type="InterPro" id="IPR007400">
    <property type="entry name" value="PrpF-like"/>
</dbReference>
<dbReference type="RefSeq" id="XP_060283749.1">
    <property type="nucleotide sequence ID" value="XM_060429934.1"/>
</dbReference>
<proteinExistence type="inferred from homology"/>
<comment type="similarity">
    <text evidence="1">Belongs to the PrpF family.</text>
</comment>
<dbReference type="Pfam" id="PF04303">
    <property type="entry name" value="PrpF"/>
    <property type="match status" value="1"/>
</dbReference>
<evidence type="ECO:0000313" key="3">
    <source>
        <dbReference type="EMBL" id="KAK1767536.1"/>
    </source>
</evidence>
<keyword evidence="4" id="KW-1185">Reference proteome</keyword>
<comment type="caution">
    <text evidence="3">The sequence shown here is derived from an EMBL/GenBank/DDBJ whole genome shotgun (WGS) entry which is preliminary data.</text>
</comment>
<dbReference type="Gene3D" id="3.10.310.10">
    <property type="entry name" value="Diaminopimelate Epimerase, Chain A, domain 1"/>
    <property type="match status" value="2"/>
</dbReference>
<evidence type="ECO:0000256" key="2">
    <source>
        <dbReference type="ARBA" id="ARBA00023235"/>
    </source>
</evidence>
<dbReference type="EMBL" id="MU839008">
    <property type="protein sequence ID" value="KAK1767536.1"/>
    <property type="molecule type" value="Genomic_DNA"/>
</dbReference>
<evidence type="ECO:0000256" key="1">
    <source>
        <dbReference type="ARBA" id="ARBA00007673"/>
    </source>
</evidence>
<evidence type="ECO:0000313" key="4">
    <source>
        <dbReference type="Proteomes" id="UP001244011"/>
    </source>
</evidence>
<protein>
    <submittedName>
        <fullName evidence="3">PrpF protein-domain-containing protein</fullName>
    </submittedName>
</protein>
<dbReference type="Proteomes" id="UP001244011">
    <property type="component" value="Unassembled WGS sequence"/>
</dbReference>
<dbReference type="SUPFAM" id="SSF54506">
    <property type="entry name" value="Diaminopimelate epimerase-like"/>
    <property type="match status" value="2"/>
</dbReference>
<dbReference type="PANTHER" id="PTHR43709:SF2">
    <property type="entry name" value="DUF453 DOMAIN PROTEIN (AFU_ORTHOLOGUE AFUA_6G00360)"/>
    <property type="match status" value="1"/>
</dbReference>
<accession>A0AAJ0C0A4</accession>
<dbReference type="PANTHER" id="PTHR43709">
    <property type="entry name" value="ACONITATE ISOMERASE-RELATED"/>
    <property type="match status" value="1"/>
</dbReference>
<name>A0AAJ0C0A4_9PEZI</name>
<organism evidence="3 4">
    <name type="scientific">Phialemonium atrogriseum</name>
    <dbReference type="NCBI Taxonomy" id="1093897"/>
    <lineage>
        <taxon>Eukaryota</taxon>
        <taxon>Fungi</taxon>
        <taxon>Dikarya</taxon>
        <taxon>Ascomycota</taxon>
        <taxon>Pezizomycotina</taxon>
        <taxon>Sordariomycetes</taxon>
        <taxon>Sordariomycetidae</taxon>
        <taxon>Cephalothecales</taxon>
        <taxon>Cephalothecaceae</taxon>
        <taxon>Phialemonium</taxon>
    </lineage>
</organism>
<gene>
    <name evidence="3" type="ORF">QBC33DRAFT_559020</name>
</gene>
<dbReference type="AlphaFoldDB" id="A0AAJ0C0A4"/>
<reference evidence="3" key="1">
    <citation type="submission" date="2023-06" db="EMBL/GenBank/DDBJ databases">
        <title>Genome-scale phylogeny and comparative genomics of the fungal order Sordariales.</title>
        <authorList>
            <consortium name="Lawrence Berkeley National Laboratory"/>
            <person name="Hensen N."/>
            <person name="Bonometti L."/>
            <person name="Westerberg I."/>
            <person name="Brannstrom I.O."/>
            <person name="Guillou S."/>
            <person name="Cros-Aarteil S."/>
            <person name="Calhoun S."/>
            <person name="Haridas S."/>
            <person name="Kuo A."/>
            <person name="Mondo S."/>
            <person name="Pangilinan J."/>
            <person name="Riley R."/>
            <person name="Labutti K."/>
            <person name="Andreopoulos B."/>
            <person name="Lipzen A."/>
            <person name="Chen C."/>
            <person name="Yanf M."/>
            <person name="Daum C."/>
            <person name="Ng V."/>
            <person name="Clum A."/>
            <person name="Steindorff A."/>
            <person name="Ohm R."/>
            <person name="Martin F."/>
            <person name="Silar P."/>
            <person name="Natvig D."/>
            <person name="Lalanne C."/>
            <person name="Gautier V."/>
            <person name="Ament-Velasquez S.L."/>
            <person name="Kruys A."/>
            <person name="Hutchinson M.I."/>
            <person name="Powell A.J."/>
            <person name="Barry K."/>
            <person name="Miller A.N."/>
            <person name="Grigoriev I.V."/>
            <person name="Debuchy R."/>
            <person name="Gladieux P."/>
            <person name="Thoren M.H."/>
            <person name="Johannesson H."/>
        </authorList>
    </citation>
    <scope>NUCLEOTIDE SEQUENCE</scope>
    <source>
        <strain evidence="3">8032-3</strain>
    </source>
</reference>
<dbReference type="GO" id="GO:0016853">
    <property type="term" value="F:isomerase activity"/>
    <property type="evidence" value="ECO:0007669"/>
    <property type="project" value="UniProtKB-KW"/>
</dbReference>
<keyword evidence="2" id="KW-0413">Isomerase</keyword>
<dbReference type="GeneID" id="85313121"/>